<feature type="region of interest" description="Disordered" evidence="1">
    <location>
        <begin position="36"/>
        <end position="67"/>
    </location>
</feature>
<dbReference type="RefSeq" id="WP_377521966.1">
    <property type="nucleotide sequence ID" value="NZ_JBHTLD010000002.1"/>
</dbReference>
<evidence type="ECO:0000256" key="1">
    <source>
        <dbReference type="SAM" id="MobiDB-lite"/>
    </source>
</evidence>
<dbReference type="Proteomes" id="UP001597094">
    <property type="component" value="Unassembled WGS sequence"/>
</dbReference>
<reference evidence="4" key="1">
    <citation type="journal article" date="2019" name="Int. J. Syst. Evol. Microbiol.">
        <title>The Global Catalogue of Microorganisms (GCM) 10K type strain sequencing project: providing services to taxonomists for standard genome sequencing and annotation.</title>
        <authorList>
            <consortium name="The Broad Institute Genomics Platform"/>
            <consortium name="The Broad Institute Genome Sequencing Center for Infectious Disease"/>
            <person name="Wu L."/>
            <person name="Ma J."/>
        </authorList>
    </citation>
    <scope>NUCLEOTIDE SEQUENCE [LARGE SCALE GENOMIC DNA]</scope>
    <source>
        <strain evidence="4">JCM 31319</strain>
    </source>
</reference>
<keyword evidence="2" id="KW-0732">Signal</keyword>
<comment type="caution">
    <text evidence="3">The sequence shown here is derived from an EMBL/GenBank/DDBJ whole genome shotgun (WGS) entry which is preliminary data.</text>
</comment>
<evidence type="ECO:0000313" key="4">
    <source>
        <dbReference type="Proteomes" id="UP001597094"/>
    </source>
</evidence>
<protein>
    <submittedName>
        <fullName evidence="3">Uncharacterized protein</fullName>
    </submittedName>
</protein>
<feature type="chain" id="PRO_5046165227" evidence="2">
    <location>
        <begin position="31"/>
        <end position="122"/>
    </location>
</feature>
<evidence type="ECO:0000313" key="3">
    <source>
        <dbReference type="EMBL" id="MFD1184629.1"/>
    </source>
</evidence>
<gene>
    <name evidence="3" type="ORF">ACFQ2O_00325</name>
</gene>
<keyword evidence="4" id="KW-1185">Reference proteome</keyword>
<organism evidence="3 4">
    <name type="scientific">Pontibacter rugosus</name>
    <dbReference type="NCBI Taxonomy" id="1745966"/>
    <lineage>
        <taxon>Bacteria</taxon>
        <taxon>Pseudomonadati</taxon>
        <taxon>Bacteroidota</taxon>
        <taxon>Cytophagia</taxon>
        <taxon>Cytophagales</taxon>
        <taxon>Hymenobacteraceae</taxon>
        <taxon>Pontibacter</taxon>
    </lineage>
</organism>
<dbReference type="EMBL" id="JBHTLD010000002">
    <property type="protein sequence ID" value="MFD1184629.1"/>
    <property type="molecule type" value="Genomic_DNA"/>
</dbReference>
<sequence length="122" mass="13073">MSKTWGNMRDFLLMATFVLLCMLIMPVAQAHANGAPANTTTVTAPQTSPKAADSEQKAPKSKAKVVTKPRDKSVLDAEVLESPLSYFRNAFNSDEDETDASRSGAVMITVKALVATLLSTVI</sequence>
<name>A0ABW3SIJ1_9BACT</name>
<feature type="compositionally biased region" description="Polar residues" evidence="1">
    <location>
        <begin position="36"/>
        <end position="49"/>
    </location>
</feature>
<evidence type="ECO:0000256" key="2">
    <source>
        <dbReference type="SAM" id="SignalP"/>
    </source>
</evidence>
<feature type="signal peptide" evidence="2">
    <location>
        <begin position="1"/>
        <end position="30"/>
    </location>
</feature>
<proteinExistence type="predicted"/>
<accession>A0ABW3SIJ1</accession>